<dbReference type="eggNOG" id="COG0110">
    <property type="taxonomic scope" value="Bacteria"/>
</dbReference>
<dbReference type="PANTHER" id="PTHR43300">
    <property type="entry name" value="ACETYLTRANSFERASE"/>
    <property type="match status" value="1"/>
</dbReference>
<dbReference type="GO" id="GO:0016746">
    <property type="term" value="F:acyltransferase activity"/>
    <property type="evidence" value="ECO:0007669"/>
    <property type="project" value="UniProtKB-KW"/>
</dbReference>
<dbReference type="EMBL" id="JAMC01000017">
    <property type="protein sequence ID" value="KEJ87778.1"/>
    <property type="molecule type" value="Genomic_DNA"/>
</dbReference>
<dbReference type="AlphaFoldDB" id="A0A073IBS5"/>
<accession>A0A073IBS5</accession>
<evidence type="ECO:0000256" key="1">
    <source>
        <dbReference type="ARBA" id="ARBA00007274"/>
    </source>
</evidence>
<dbReference type="CDD" id="cd03349">
    <property type="entry name" value="LbH_XAT"/>
    <property type="match status" value="1"/>
</dbReference>
<evidence type="ECO:0000256" key="4">
    <source>
        <dbReference type="ARBA" id="ARBA00023315"/>
    </source>
</evidence>
<organism evidence="5 6">
    <name type="scientific">Sulfitobacter donghicola DSW-25 = KCTC 12864 = JCM 14565</name>
    <dbReference type="NCBI Taxonomy" id="1300350"/>
    <lineage>
        <taxon>Bacteria</taxon>
        <taxon>Pseudomonadati</taxon>
        <taxon>Pseudomonadota</taxon>
        <taxon>Alphaproteobacteria</taxon>
        <taxon>Rhodobacterales</taxon>
        <taxon>Roseobacteraceae</taxon>
        <taxon>Sulfitobacter</taxon>
    </lineage>
</organism>
<evidence type="ECO:0000313" key="5">
    <source>
        <dbReference type="EMBL" id="KEJ87778.1"/>
    </source>
</evidence>
<dbReference type="PANTHER" id="PTHR43300:SF11">
    <property type="entry name" value="ACETYLTRANSFERASE RV3034C-RELATED"/>
    <property type="match status" value="1"/>
</dbReference>
<comment type="caution">
    <text evidence="5">The sequence shown here is derived from an EMBL/GenBank/DDBJ whole genome shotgun (WGS) entry which is preliminary data.</text>
</comment>
<evidence type="ECO:0008006" key="7">
    <source>
        <dbReference type="Google" id="ProtNLM"/>
    </source>
</evidence>
<keyword evidence="3" id="KW-0677">Repeat</keyword>
<dbReference type="SUPFAM" id="SSF51161">
    <property type="entry name" value="Trimeric LpxA-like enzymes"/>
    <property type="match status" value="1"/>
</dbReference>
<reference evidence="5 6" key="1">
    <citation type="submission" date="2014-01" db="EMBL/GenBank/DDBJ databases">
        <title>Sulfitobacter donghicola JCM 14565 Genome Sequencing.</title>
        <authorList>
            <person name="Lai Q."/>
            <person name="Hong Z."/>
        </authorList>
    </citation>
    <scope>NUCLEOTIDE SEQUENCE [LARGE SCALE GENOMIC DNA]</scope>
    <source>
        <strain evidence="5 6">JCM 14565</strain>
    </source>
</reference>
<keyword evidence="6" id="KW-1185">Reference proteome</keyword>
<dbReference type="Pfam" id="PF00132">
    <property type="entry name" value="Hexapep"/>
    <property type="match status" value="1"/>
</dbReference>
<dbReference type="STRING" id="1300350.Z948_56"/>
<keyword evidence="2" id="KW-0808">Transferase</keyword>
<name>A0A073IBS5_9RHOB</name>
<sequence>MPPVRAPKVIKCSGNFTLFAEDETTVALSELGGAAWLGFGSYVGAGSAIRSYVEIGRYCSIGRDVSVGLGNHDLTATSTSPWFPVRNDLEMPLAQKEPARRVLIGHDVWIGDGAKIVSGVTIGTGAMIATSAVVTKDVAPYEVVGGHPCQDHQETLACQDHQGGTEKRMVGI</sequence>
<dbReference type="Gene3D" id="2.160.10.10">
    <property type="entry name" value="Hexapeptide repeat proteins"/>
    <property type="match status" value="1"/>
</dbReference>
<keyword evidence="4" id="KW-0012">Acyltransferase</keyword>
<gene>
    <name evidence="5" type="ORF">DSW25_05140</name>
</gene>
<evidence type="ECO:0000256" key="2">
    <source>
        <dbReference type="ARBA" id="ARBA00022679"/>
    </source>
</evidence>
<dbReference type="Proteomes" id="UP000027734">
    <property type="component" value="Unassembled WGS sequence"/>
</dbReference>
<dbReference type="OrthoDB" id="9815592at2"/>
<protein>
    <recommendedName>
        <fullName evidence="7">Acetyltransferase</fullName>
    </recommendedName>
</protein>
<evidence type="ECO:0000256" key="3">
    <source>
        <dbReference type="ARBA" id="ARBA00022737"/>
    </source>
</evidence>
<proteinExistence type="inferred from homology"/>
<dbReference type="PROSITE" id="PS00101">
    <property type="entry name" value="HEXAPEP_TRANSFERASES"/>
    <property type="match status" value="1"/>
</dbReference>
<evidence type="ECO:0000313" key="6">
    <source>
        <dbReference type="Proteomes" id="UP000027734"/>
    </source>
</evidence>
<comment type="similarity">
    <text evidence="1">Belongs to the transferase hexapeptide repeat family.</text>
</comment>
<dbReference type="InterPro" id="IPR050179">
    <property type="entry name" value="Trans_hexapeptide_repeat"/>
</dbReference>
<dbReference type="RefSeq" id="WP_052033262.1">
    <property type="nucleotide sequence ID" value="NZ_JAMC01000017.1"/>
</dbReference>
<dbReference type="InterPro" id="IPR018357">
    <property type="entry name" value="Hexapep_transf_CS"/>
</dbReference>
<dbReference type="InterPro" id="IPR001451">
    <property type="entry name" value="Hexapep"/>
</dbReference>
<dbReference type="InterPro" id="IPR011004">
    <property type="entry name" value="Trimer_LpxA-like_sf"/>
</dbReference>